<evidence type="ECO:0000313" key="1">
    <source>
        <dbReference type="EMBL" id="OCA54887.1"/>
    </source>
</evidence>
<accession>A0A1B8YIF6</accession>
<dbReference type="Gene3D" id="2.170.150.70">
    <property type="match status" value="1"/>
</dbReference>
<evidence type="ECO:0000313" key="2">
    <source>
        <dbReference type="Proteomes" id="UP000092665"/>
    </source>
</evidence>
<organism evidence="1 2">
    <name type="scientific">Photorhabdus namnaonensis</name>
    <dbReference type="NCBI Taxonomy" id="1851568"/>
    <lineage>
        <taxon>Bacteria</taxon>
        <taxon>Pseudomonadati</taxon>
        <taxon>Pseudomonadota</taxon>
        <taxon>Gammaproteobacteria</taxon>
        <taxon>Enterobacterales</taxon>
        <taxon>Morganellaceae</taxon>
        <taxon>Photorhabdus</taxon>
    </lineage>
</organism>
<comment type="caution">
    <text evidence="1">The sequence shown here is derived from an EMBL/GenBank/DDBJ whole genome shotgun (WGS) entry which is preliminary data.</text>
</comment>
<dbReference type="Proteomes" id="UP000092665">
    <property type="component" value="Unassembled WGS sequence"/>
</dbReference>
<reference evidence="2" key="1">
    <citation type="submission" date="2015-11" db="EMBL/GenBank/DDBJ databases">
        <authorList>
            <person name="Tobias N.J."/>
            <person name="Mishra B."/>
            <person name="Gupta D.K."/>
            <person name="Thines M."/>
            <person name="Stinear T.P."/>
            <person name="Bode H.B."/>
        </authorList>
    </citation>
    <scope>NUCLEOTIDE SEQUENCE [LARGE SCALE GENOMIC DNA]</scope>
    <source>
        <strain evidence="2">PB45.5</strain>
    </source>
</reference>
<protein>
    <submittedName>
        <fullName evidence="1">Uncharacterized protein</fullName>
    </submittedName>
</protein>
<dbReference type="EMBL" id="LOIC01000060">
    <property type="protein sequence ID" value="OCA54887.1"/>
    <property type="molecule type" value="Genomic_DNA"/>
</dbReference>
<name>A0A1B8YIF6_9GAMM</name>
<proteinExistence type="predicted"/>
<sequence length="86" mass="9885">MNLPFCTKYNAVWTSFPVGQLRLNIREQKFLHKYSFETGTAQFHICSQYGVTPVVIRQINGRDYAVVNVNTFEDVDSALLKYVVGH</sequence>
<gene>
    <name evidence="1" type="ORF">Phpb_02017</name>
</gene>
<dbReference type="AlphaFoldDB" id="A0A1B8YIF6"/>
<keyword evidence="2" id="KW-1185">Reference proteome</keyword>